<dbReference type="PANTHER" id="PTHR43246">
    <property type="entry name" value="PEPTIDYL-PROLYL CIS-TRANS ISOMERASE CYP38, CHLOROPLASTIC"/>
    <property type="match status" value="1"/>
</dbReference>
<dbReference type="InterPro" id="IPR002130">
    <property type="entry name" value="Cyclophilin-type_PPIase_dom"/>
</dbReference>
<dbReference type="SUPFAM" id="SSF50891">
    <property type="entry name" value="Cyclophilin-like"/>
    <property type="match status" value="1"/>
</dbReference>
<dbReference type="EMBL" id="JTDI01000006">
    <property type="protein sequence ID" value="KHK89952.1"/>
    <property type="molecule type" value="Genomic_DNA"/>
</dbReference>
<dbReference type="Gene3D" id="2.40.100.10">
    <property type="entry name" value="Cyclophilin-like"/>
    <property type="match status" value="1"/>
</dbReference>
<evidence type="ECO:0000259" key="5">
    <source>
        <dbReference type="Pfam" id="PF00160"/>
    </source>
</evidence>
<feature type="domain" description="PPIase cyclophilin-type" evidence="5">
    <location>
        <begin position="83"/>
        <end position="262"/>
    </location>
</feature>
<evidence type="ECO:0000256" key="2">
    <source>
        <dbReference type="ARBA" id="ARBA00023110"/>
    </source>
</evidence>
<comment type="caution">
    <text evidence="6">The sequence shown here is derived from an EMBL/GenBank/DDBJ whole genome shotgun (WGS) entry which is preliminary data.</text>
</comment>
<feature type="signal peptide" evidence="4">
    <location>
        <begin position="1"/>
        <end position="23"/>
    </location>
</feature>
<gene>
    <name evidence="6" type="ORF">LK12_18850</name>
</gene>
<feature type="chain" id="PRO_5002065702" description="peptidylprolyl isomerase" evidence="4">
    <location>
        <begin position="24"/>
        <end position="336"/>
    </location>
</feature>
<dbReference type="STRING" id="1348853.LK12_18850"/>
<keyword evidence="3 6" id="KW-0413">Isomerase</keyword>
<keyword evidence="2" id="KW-0697">Rotamase</keyword>
<name>A0A0B1ZHG4_9SPHN</name>
<evidence type="ECO:0000313" key="7">
    <source>
        <dbReference type="Proteomes" id="UP000031057"/>
    </source>
</evidence>
<organism evidence="6 7">
    <name type="scientific">Novosphingobium malaysiense</name>
    <dbReference type="NCBI Taxonomy" id="1348853"/>
    <lineage>
        <taxon>Bacteria</taxon>
        <taxon>Pseudomonadati</taxon>
        <taxon>Pseudomonadota</taxon>
        <taxon>Alphaproteobacteria</taxon>
        <taxon>Sphingomonadales</taxon>
        <taxon>Sphingomonadaceae</taxon>
        <taxon>Novosphingobium</taxon>
    </lineage>
</organism>
<dbReference type="Proteomes" id="UP000031057">
    <property type="component" value="Unassembled WGS sequence"/>
</dbReference>
<dbReference type="InterPro" id="IPR044665">
    <property type="entry name" value="E_coli_cyclophilin_A-like"/>
</dbReference>
<dbReference type="RefSeq" id="WP_039287530.1">
    <property type="nucleotide sequence ID" value="NZ_JTDI01000006.1"/>
</dbReference>
<dbReference type="InterPro" id="IPR029000">
    <property type="entry name" value="Cyclophilin-like_dom_sf"/>
</dbReference>
<reference evidence="6 7" key="1">
    <citation type="submission" date="2014-10" db="EMBL/GenBank/DDBJ databases">
        <title>Genome sequence of Novosphingobium malaysiense MUSC 273(T).</title>
        <authorList>
            <person name="Lee L.-H."/>
        </authorList>
    </citation>
    <scope>NUCLEOTIDE SEQUENCE [LARGE SCALE GENOMIC DNA]</scope>
    <source>
        <strain evidence="6 7">MUSC 273</strain>
    </source>
</reference>
<dbReference type="GO" id="GO:0003755">
    <property type="term" value="F:peptidyl-prolyl cis-trans isomerase activity"/>
    <property type="evidence" value="ECO:0007669"/>
    <property type="project" value="UniProtKB-KW"/>
</dbReference>
<keyword evidence="4" id="KW-0732">Signal</keyword>
<evidence type="ECO:0000256" key="1">
    <source>
        <dbReference type="ARBA" id="ARBA00013194"/>
    </source>
</evidence>
<dbReference type="AlphaFoldDB" id="A0A0B1ZHG4"/>
<protein>
    <recommendedName>
        <fullName evidence="1">peptidylprolyl isomerase</fullName>
        <ecNumber evidence="1">5.2.1.8</ecNumber>
    </recommendedName>
</protein>
<proteinExistence type="predicted"/>
<evidence type="ECO:0000313" key="6">
    <source>
        <dbReference type="EMBL" id="KHK89952.1"/>
    </source>
</evidence>
<sequence length="336" mass="36146">MNKFFGGLAPMLMAATALSPALAADETEALRTPAQIVAAAPQTDWERMAPANLLVMDLAPDAQGKARRVVIQLMPAPFSQGWVENIRKLVAAHWFDGIAVVRVQDDYVVQWGDPEGENPVKAKPLPEGLAVMSEADYAARASDATAPDLREKVKALESLSQMMSNVSDLTPSEVLHGRDPYALVTGFEAGWPVASDGKELWPTHCYGSVGVGRNLSPDTGTGAELYAVIGHAPRQLDRNIAVVGRVIAGMENLSSLPRGSGEMGFYETAEERTPILSVRMGDDVPDLPAYEYLATQSASFAAYLDKRANRKDAFYIQPAGGVDVCNVPVPIREVKP</sequence>
<accession>A0A0B1ZHG4</accession>
<dbReference type="OrthoDB" id="9807797at2"/>
<dbReference type="EC" id="5.2.1.8" evidence="1"/>
<evidence type="ECO:0000256" key="3">
    <source>
        <dbReference type="ARBA" id="ARBA00023235"/>
    </source>
</evidence>
<evidence type="ECO:0000256" key="4">
    <source>
        <dbReference type="SAM" id="SignalP"/>
    </source>
</evidence>
<keyword evidence="7" id="KW-1185">Reference proteome</keyword>
<dbReference type="Pfam" id="PF00160">
    <property type="entry name" value="Pro_isomerase"/>
    <property type="match status" value="1"/>
</dbReference>